<accession>A0ABU5F756</accession>
<feature type="chain" id="PRO_5046511782" description="DUF3352 domain-containing protein" evidence="1">
    <location>
        <begin position="16"/>
        <end position="643"/>
    </location>
</feature>
<keyword evidence="3" id="KW-1185">Reference proteome</keyword>
<reference evidence="3" key="1">
    <citation type="journal article" date="2023" name="Mar. Drugs">
        <title>Gemmata algarum, a Novel Planctomycete Isolated from an Algal Mat, Displays Antimicrobial Activity.</title>
        <authorList>
            <person name="Kumar G."/>
            <person name="Kallscheuer N."/>
            <person name="Kashif M."/>
            <person name="Ahamad S."/>
            <person name="Jagadeeshwari U."/>
            <person name="Pannikurungottu S."/>
            <person name="Haufschild T."/>
            <person name="Kabuu M."/>
            <person name="Sasikala C."/>
            <person name="Jogler C."/>
            <person name="Ramana C."/>
        </authorList>
    </citation>
    <scope>NUCLEOTIDE SEQUENCE [LARGE SCALE GENOMIC DNA]</scope>
    <source>
        <strain evidence="3">JC673</strain>
    </source>
</reference>
<comment type="caution">
    <text evidence="2">The sequence shown here is derived from an EMBL/GenBank/DDBJ whole genome shotgun (WGS) entry which is preliminary data.</text>
</comment>
<organism evidence="2 3">
    <name type="scientific">Gemmata algarum</name>
    <dbReference type="NCBI Taxonomy" id="2975278"/>
    <lineage>
        <taxon>Bacteria</taxon>
        <taxon>Pseudomonadati</taxon>
        <taxon>Planctomycetota</taxon>
        <taxon>Planctomycetia</taxon>
        <taxon>Gemmatales</taxon>
        <taxon>Gemmataceae</taxon>
        <taxon>Gemmata</taxon>
    </lineage>
</organism>
<name>A0ABU5F756_9BACT</name>
<evidence type="ECO:0000313" key="3">
    <source>
        <dbReference type="Proteomes" id="UP001272242"/>
    </source>
</evidence>
<evidence type="ECO:0000256" key="1">
    <source>
        <dbReference type="SAM" id="SignalP"/>
    </source>
</evidence>
<protein>
    <recommendedName>
        <fullName evidence="4">DUF3352 domain-containing protein</fullName>
    </recommendedName>
</protein>
<dbReference type="EMBL" id="JAXBLV010000199">
    <property type="protein sequence ID" value="MDY3561701.1"/>
    <property type="molecule type" value="Genomic_DNA"/>
</dbReference>
<gene>
    <name evidence="2" type="ORF">R5W23_002982</name>
</gene>
<proteinExistence type="predicted"/>
<evidence type="ECO:0000313" key="2">
    <source>
        <dbReference type="EMBL" id="MDY3561701.1"/>
    </source>
</evidence>
<feature type="signal peptide" evidence="1">
    <location>
        <begin position="1"/>
        <end position="15"/>
    </location>
</feature>
<sequence>MTRPFALAVVTFALAAPARGSDAPETLLAPTTQLYVRWDGVSAHNEAYKKSVWGPVMAGPTGDNVRALLAKAPRLFGSPLVADPLLSGREPGELKANLADLKAADKLPDLLADRGVIVAAEVREPAPSLKGVGSAVTGLLGGKMPKAESLVPDAHLLIIVPGGADKAGALNGAVRLLMRLGENKVEAFAAKGRNGYRFVLPKEGAPPFPLFAAWWGEGAHFVFYAGTRSPEAVMDEFTANAAKGGLAGSPLYQRAAKLGEFESVARGFVDTGRVVGLAKSFAGPFVPGLNDRLNGVGLGSLKAVVFSSGFDGKESRSVYELDTPGERKGFARALKNEPLGLNDLPPMPPDVSRFSALRLDPAATYDASLSLIEFLKAGGAFGVEDDKKGLVPARKEYLASEADKFLGVRVRDDVLPYLGDKLVLFQSPTEGLSLFGQVVCVSCKEPAKIKAATDNIQRALEGIANSPIKVRKKVFKGVEVREFYARGFGVVTPTYAIVGEWLVVGGHPQTVQGFVLRAKGDLERWTPDAGTAKRLAKMPQDGCGLQFCNPKSTTQNLCCVGPMFLSTLELRNRFRENNESDFDPIDVGMVPNAHELSRHLFPNLTVTRDDGKTIRIETNESFSLPLEFLGLEPLALAAVSALN</sequence>
<dbReference type="RefSeq" id="WP_320688067.1">
    <property type="nucleotide sequence ID" value="NZ_JAXBLV010000199.1"/>
</dbReference>
<evidence type="ECO:0008006" key="4">
    <source>
        <dbReference type="Google" id="ProtNLM"/>
    </source>
</evidence>
<keyword evidence="1" id="KW-0732">Signal</keyword>
<dbReference type="Proteomes" id="UP001272242">
    <property type="component" value="Unassembled WGS sequence"/>
</dbReference>